<dbReference type="EMBL" id="JBAKBA010000040">
    <property type="protein sequence ID" value="MEL0660376.1"/>
    <property type="molecule type" value="Genomic_DNA"/>
</dbReference>
<name>A0ABU9HES0_9GAMM</name>
<accession>A0ABU9HES0</accession>
<feature type="domain" description="YHYH" evidence="2">
    <location>
        <begin position="232"/>
        <end position="287"/>
    </location>
</feature>
<dbReference type="Pfam" id="PF14240">
    <property type="entry name" value="YHYH"/>
    <property type="match status" value="1"/>
</dbReference>
<evidence type="ECO:0000313" key="3">
    <source>
        <dbReference type="EMBL" id="MEL0660376.1"/>
    </source>
</evidence>
<keyword evidence="4" id="KW-1185">Reference proteome</keyword>
<gene>
    <name evidence="3" type="ORF">V6255_14650</name>
</gene>
<evidence type="ECO:0000259" key="2">
    <source>
        <dbReference type="Pfam" id="PF14240"/>
    </source>
</evidence>
<sequence>MDLPTMTIPKKLSLMTIIIISAITLTGCDLLSTDSSSEEIKATSQTTGAKGIDLSLFADGAFTDTPNIVDCETSDGTKTSCYEITTSGAPAGREPGPFCPRTTSDGPEAGGGWFSKEGTGDLVDITGEFILKLSDYYGDEKWVIYDAKTNKVRYTATKAACLGAARPDVEEQYKQNCIECQLSYLDDDFSLTYLIPVTPIPADKPGRVRTVGIALDGAELSGPAPIGAILGSYTIAAFDDCGGHINVHQGYHYHSTTGCTDTNDKADDGHAALIGYAVDGYGIYAMKNAEGKEESLDECRGTTDDIRGYHYHTASPSENMFIGCMHGETVQTAGGPPGGGPDTHQGPPPFSK</sequence>
<comment type="caution">
    <text evidence="3">The sequence shown here is derived from an EMBL/GenBank/DDBJ whole genome shotgun (WGS) entry which is preliminary data.</text>
</comment>
<feature type="region of interest" description="Disordered" evidence="1">
    <location>
        <begin position="328"/>
        <end position="352"/>
    </location>
</feature>
<reference evidence="3 4" key="1">
    <citation type="submission" date="2024-02" db="EMBL/GenBank/DDBJ databases">
        <title>Bacteria isolated from the canopy kelp, Nereocystis luetkeana.</title>
        <authorList>
            <person name="Pfister C.A."/>
            <person name="Younker I.T."/>
            <person name="Light S.H."/>
        </authorList>
    </citation>
    <scope>NUCLEOTIDE SEQUENCE [LARGE SCALE GENOMIC DNA]</scope>
    <source>
        <strain evidence="3 4">TI.2.07</strain>
    </source>
</reference>
<dbReference type="RefSeq" id="WP_341628836.1">
    <property type="nucleotide sequence ID" value="NZ_JBAKBA010000040.1"/>
</dbReference>
<dbReference type="InterPro" id="IPR025924">
    <property type="entry name" value="YHYH_dom"/>
</dbReference>
<organism evidence="3 4">
    <name type="scientific">Psychromonas arctica</name>
    <dbReference type="NCBI Taxonomy" id="168275"/>
    <lineage>
        <taxon>Bacteria</taxon>
        <taxon>Pseudomonadati</taxon>
        <taxon>Pseudomonadota</taxon>
        <taxon>Gammaproteobacteria</taxon>
        <taxon>Alteromonadales</taxon>
        <taxon>Psychromonadaceae</taxon>
        <taxon>Psychromonas</taxon>
    </lineage>
</organism>
<proteinExistence type="predicted"/>
<evidence type="ECO:0000256" key="1">
    <source>
        <dbReference type="SAM" id="MobiDB-lite"/>
    </source>
</evidence>
<dbReference type="Proteomes" id="UP001366060">
    <property type="component" value="Unassembled WGS sequence"/>
</dbReference>
<evidence type="ECO:0000313" key="4">
    <source>
        <dbReference type="Proteomes" id="UP001366060"/>
    </source>
</evidence>
<protein>
    <submittedName>
        <fullName evidence="3">YHYH protein</fullName>
    </submittedName>
</protein>